<dbReference type="Proteomes" id="UP000821845">
    <property type="component" value="Chromosome 6"/>
</dbReference>
<proteinExistence type="predicted"/>
<keyword evidence="2" id="KW-1185">Reference proteome</keyword>
<reference evidence="1" key="1">
    <citation type="submission" date="2020-05" db="EMBL/GenBank/DDBJ databases">
        <title>Large-scale comparative analyses of tick genomes elucidate their genetic diversity and vector capacities.</title>
        <authorList>
            <person name="Jia N."/>
            <person name="Wang J."/>
            <person name="Shi W."/>
            <person name="Du L."/>
            <person name="Sun Y."/>
            <person name="Zhan W."/>
            <person name="Jiang J."/>
            <person name="Wang Q."/>
            <person name="Zhang B."/>
            <person name="Ji P."/>
            <person name="Sakyi L.B."/>
            <person name="Cui X."/>
            <person name="Yuan T."/>
            <person name="Jiang B."/>
            <person name="Yang W."/>
            <person name="Lam T.T.-Y."/>
            <person name="Chang Q."/>
            <person name="Ding S."/>
            <person name="Wang X."/>
            <person name="Zhu J."/>
            <person name="Ruan X."/>
            <person name="Zhao L."/>
            <person name="Wei J."/>
            <person name="Que T."/>
            <person name="Du C."/>
            <person name="Cheng J."/>
            <person name="Dai P."/>
            <person name="Han X."/>
            <person name="Huang E."/>
            <person name="Gao Y."/>
            <person name="Liu J."/>
            <person name="Shao H."/>
            <person name="Ye R."/>
            <person name="Li L."/>
            <person name="Wei W."/>
            <person name="Wang X."/>
            <person name="Wang C."/>
            <person name="Yang T."/>
            <person name="Huo Q."/>
            <person name="Li W."/>
            <person name="Guo W."/>
            <person name="Chen H."/>
            <person name="Zhou L."/>
            <person name="Ni X."/>
            <person name="Tian J."/>
            <person name="Zhou Y."/>
            <person name="Sheng Y."/>
            <person name="Liu T."/>
            <person name="Pan Y."/>
            <person name="Xia L."/>
            <person name="Li J."/>
            <person name="Zhao F."/>
            <person name="Cao W."/>
        </authorList>
    </citation>
    <scope>NUCLEOTIDE SEQUENCE</scope>
    <source>
        <strain evidence="1">Hyas-2018</strain>
    </source>
</reference>
<accession>A0ACB7S1X0</accession>
<protein>
    <submittedName>
        <fullName evidence="1">Uncharacterized protein</fullName>
    </submittedName>
</protein>
<evidence type="ECO:0000313" key="2">
    <source>
        <dbReference type="Proteomes" id="UP000821845"/>
    </source>
</evidence>
<gene>
    <name evidence="1" type="ORF">HPB50_018859</name>
</gene>
<dbReference type="EMBL" id="CM023486">
    <property type="protein sequence ID" value="KAH6928733.1"/>
    <property type="molecule type" value="Genomic_DNA"/>
</dbReference>
<evidence type="ECO:0000313" key="1">
    <source>
        <dbReference type="EMBL" id="KAH6928733.1"/>
    </source>
</evidence>
<comment type="caution">
    <text evidence="1">The sequence shown here is derived from an EMBL/GenBank/DDBJ whole genome shotgun (WGS) entry which is preliminary data.</text>
</comment>
<organism evidence="1 2">
    <name type="scientific">Hyalomma asiaticum</name>
    <name type="common">Tick</name>
    <dbReference type="NCBI Taxonomy" id="266040"/>
    <lineage>
        <taxon>Eukaryota</taxon>
        <taxon>Metazoa</taxon>
        <taxon>Ecdysozoa</taxon>
        <taxon>Arthropoda</taxon>
        <taxon>Chelicerata</taxon>
        <taxon>Arachnida</taxon>
        <taxon>Acari</taxon>
        <taxon>Parasitiformes</taxon>
        <taxon>Ixodida</taxon>
        <taxon>Ixodoidea</taxon>
        <taxon>Ixodidae</taxon>
        <taxon>Hyalomminae</taxon>
        <taxon>Hyalomma</taxon>
    </lineage>
</organism>
<sequence length="327" mass="35861">MRHNHHQQQQHPTRRLRTLLMLRHGTRAATLLLLIGEYGVLSPSLFDVETFRLARSPPVVTEWRRSTESSRSCVLANVQLIKLPRLSGRLRLPFFRKDPTKPLQNGQNMETDLTNFLQNGAQPGMPTLHKLLLKQYSTPPMPGGGSAPQASHLYPSSMAPFGMPRLPAPTSVRPMGHPPPPQLPMYPMPHHMAGFHPMRPPYYPRPGGMIPGMPLPSAPYGVLPTTAGPTATAAAASSPKVNKRPGPGPNVLFADKEPQGSDGNYESGEIEDETPIIIRGPQAPRKATATHRHRGGRVQRGRRLDEAHSGARPQAVPLPRTTSAARR</sequence>
<name>A0ACB7S1X0_HYAAI</name>